<name>G8TUI5_SULAD</name>
<feature type="region of interest" description="Disordered" evidence="1">
    <location>
        <begin position="25"/>
        <end position="52"/>
    </location>
</feature>
<proteinExistence type="predicted"/>
<dbReference type="KEGG" id="sap:Sulac_1132"/>
<feature type="compositionally biased region" description="Basic and acidic residues" evidence="1">
    <location>
        <begin position="31"/>
        <end position="52"/>
    </location>
</feature>
<dbReference type="HOGENOM" id="CLU_2319053_0_0_9"/>
<evidence type="ECO:0000256" key="1">
    <source>
        <dbReference type="SAM" id="MobiDB-lite"/>
    </source>
</evidence>
<evidence type="ECO:0000313" key="2">
    <source>
        <dbReference type="EMBL" id="AEW04632.1"/>
    </source>
</evidence>
<dbReference type="Proteomes" id="UP000005439">
    <property type="component" value="Chromosome"/>
</dbReference>
<sequence>MKIVAYAADAALYCVACAHDLYGVNPTDPADPEHRDREGNPVHPVFEDAHSDQPEHCNACQTLLAIGLSPEGEQYVQKLAARGPVPDAWRGEWPWLFDR</sequence>
<keyword evidence="3" id="KW-1185">Reference proteome</keyword>
<accession>G8TUI5</accession>
<gene>
    <name evidence="2" type="ordered locus">Sulac_1132</name>
</gene>
<reference evidence="2 3" key="2">
    <citation type="journal article" date="2012" name="Stand. Genomic Sci.">
        <title>Complete genome sequence of the moderately thermophilic mineral-sulfide-oxidizing firmicute Sulfobacillus acidophilus type strain (NAL(T)).</title>
        <authorList>
            <person name="Anderson I."/>
            <person name="Chertkov O."/>
            <person name="Chen A."/>
            <person name="Saunders E."/>
            <person name="Lapidus A."/>
            <person name="Nolan M."/>
            <person name="Lucas S."/>
            <person name="Hammon N."/>
            <person name="Deshpande S."/>
            <person name="Cheng J.F."/>
            <person name="Han C."/>
            <person name="Tapia R."/>
            <person name="Goodwin L.A."/>
            <person name="Pitluck S."/>
            <person name="Liolios K."/>
            <person name="Pagani I."/>
            <person name="Ivanova N."/>
            <person name="Mikhailova N."/>
            <person name="Pati A."/>
            <person name="Palaniappan K."/>
            <person name="Land M."/>
            <person name="Pan C."/>
            <person name="Rohde M."/>
            <person name="Pukall R."/>
            <person name="Goker M."/>
            <person name="Detter J.C."/>
            <person name="Woyke T."/>
            <person name="Bristow J."/>
            <person name="Eisen J.A."/>
            <person name="Markowitz V."/>
            <person name="Hugenholtz P."/>
            <person name="Kyrpides N.C."/>
            <person name="Klenk H.P."/>
            <person name="Mavromatis K."/>
        </authorList>
    </citation>
    <scope>NUCLEOTIDE SEQUENCE [LARGE SCALE GENOMIC DNA]</scope>
    <source>
        <strain evidence="3">ATCC 700253 / DSM 10332 / NAL</strain>
    </source>
</reference>
<dbReference type="EMBL" id="CP003179">
    <property type="protein sequence ID" value="AEW04632.1"/>
    <property type="molecule type" value="Genomic_DNA"/>
</dbReference>
<evidence type="ECO:0000313" key="3">
    <source>
        <dbReference type="Proteomes" id="UP000005439"/>
    </source>
</evidence>
<dbReference type="STRING" id="679936.Sulac_1132"/>
<dbReference type="AlphaFoldDB" id="G8TUI5"/>
<organism evidence="2 3">
    <name type="scientific">Sulfobacillus acidophilus (strain ATCC 700253 / DSM 10332 / NAL)</name>
    <dbReference type="NCBI Taxonomy" id="679936"/>
    <lineage>
        <taxon>Bacteria</taxon>
        <taxon>Bacillati</taxon>
        <taxon>Bacillota</taxon>
        <taxon>Clostridia</taxon>
        <taxon>Eubacteriales</taxon>
        <taxon>Clostridiales Family XVII. Incertae Sedis</taxon>
        <taxon>Sulfobacillus</taxon>
    </lineage>
</organism>
<reference evidence="3" key="1">
    <citation type="submission" date="2011-12" db="EMBL/GenBank/DDBJ databases">
        <title>The complete genome of chromosome of Sulfobacillus acidophilus DSM 10332.</title>
        <authorList>
            <person name="Lucas S."/>
            <person name="Han J."/>
            <person name="Lapidus A."/>
            <person name="Bruce D."/>
            <person name="Goodwin L."/>
            <person name="Pitluck S."/>
            <person name="Peters L."/>
            <person name="Kyrpides N."/>
            <person name="Mavromatis K."/>
            <person name="Ivanova N."/>
            <person name="Mikhailova N."/>
            <person name="Chertkov O."/>
            <person name="Saunders E."/>
            <person name="Detter J.C."/>
            <person name="Tapia R."/>
            <person name="Han C."/>
            <person name="Land M."/>
            <person name="Hauser L."/>
            <person name="Markowitz V."/>
            <person name="Cheng J.-F."/>
            <person name="Hugenholtz P."/>
            <person name="Woyke T."/>
            <person name="Wu D."/>
            <person name="Pukall R."/>
            <person name="Gehrich-Schroeter G."/>
            <person name="Schneider S."/>
            <person name="Klenk H.-P."/>
            <person name="Eisen J.A."/>
        </authorList>
    </citation>
    <scope>NUCLEOTIDE SEQUENCE [LARGE SCALE GENOMIC DNA]</scope>
    <source>
        <strain evidence="3">ATCC 700253 / DSM 10332 / NAL</strain>
    </source>
</reference>
<protein>
    <submittedName>
        <fullName evidence="2">Uncharacterized protein</fullName>
    </submittedName>
</protein>